<feature type="domain" description="XPG-I" evidence="8">
    <location>
        <begin position="692"/>
        <end position="760"/>
    </location>
</feature>
<dbReference type="GO" id="GO:0046872">
    <property type="term" value="F:metal ion binding"/>
    <property type="evidence" value="ECO:0007669"/>
    <property type="project" value="UniProtKB-KW"/>
</dbReference>
<dbReference type="SMART" id="SM00485">
    <property type="entry name" value="XPGN"/>
    <property type="match status" value="1"/>
</dbReference>
<dbReference type="GO" id="GO:0005634">
    <property type="term" value="C:nucleus"/>
    <property type="evidence" value="ECO:0007669"/>
    <property type="project" value="InterPro"/>
</dbReference>
<reference evidence="10 11" key="1">
    <citation type="submission" date="2015-07" db="EMBL/GenBank/DDBJ databases">
        <title>High-quality genome of monoxenous trypanosomatid Leptomonas pyrrhocoris.</title>
        <authorList>
            <person name="Flegontov P."/>
            <person name="Butenko A."/>
            <person name="Firsov S."/>
            <person name="Vlcek C."/>
            <person name="Logacheva M.D."/>
            <person name="Field M."/>
            <person name="Filatov D."/>
            <person name="Flegontova O."/>
            <person name="Gerasimov E."/>
            <person name="Jackson A.P."/>
            <person name="Kelly S."/>
            <person name="Opperdoes F."/>
            <person name="O'Reilly A."/>
            <person name="Votypka J."/>
            <person name="Yurchenko V."/>
            <person name="Lukes J."/>
        </authorList>
    </citation>
    <scope>NUCLEOTIDE SEQUENCE [LARGE SCALE GENOMIC DNA]</scope>
    <source>
        <strain evidence="10">H10</strain>
    </source>
</reference>
<dbReference type="InterPro" id="IPR036279">
    <property type="entry name" value="5-3_exonuclease_C_sf"/>
</dbReference>
<evidence type="ECO:0000256" key="5">
    <source>
        <dbReference type="ARBA" id="ARBA00022801"/>
    </source>
</evidence>
<evidence type="ECO:0000256" key="1">
    <source>
        <dbReference type="ARBA" id="ARBA00001946"/>
    </source>
</evidence>
<dbReference type="PRINTS" id="PR00853">
    <property type="entry name" value="XPGRADSUPER"/>
</dbReference>
<feature type="compositionally biased region" description="Acidic residues" evidence="7">
    <location>
        <begin position="327"/>
        <end position="341"/>
    </location>
</feature>
<feature type="region of interest" description="Disordered" evidence="7">
    <location>
        <begin position="530"/>
        <end position="656"/>
    </location>
</feature>
<sequence length="975" mass="105341">MGVHGLWRLLDSFGTVVQPDDLKGKRVAIDASIWIAQFRARIAPGEDVEHKILEGFLARILKLLFYGMKPVFVFDGRASSIKGAEHYRRMRLRALNAQALLKRRAKQILMAQVAAGALDLEELKKGVSTDAENETSFSAADAKNSAVVPASATDKMPEGVATSGAVATEVANSSRTVGEAKGATEDIAASLLPRPGKRRRCGPRRSSHHPRHHHHCRRRRLAPDAVSSRSTLHFLQDVEGILEERTRHEARVLHNALHNTSTSLFMGPRRAVEDVRESGVNPQESGRASPSAPVQPSPLHPCVVVVDDSAPQLLEREDVISVTDSDASYDDVDEEDVDDGSDTPSDCCAVSSSSGGVSVTEGGIVVQVEKRNASSRSPSSASSAAVLHSGDLAHFLTTLSQRTPPLHASPERERQRMAENGAGGSAMREGTAAEVPKSSAIWIGSSDADDDVNEDATHEAHGELEMSEDTEEKDEEQSDSGTWEEDDDGEAKESDMDSAAGAADLAWQPFTQRLDPALFLQHLTTLRGISQPSAVTPPRIDAADKTHEGSDDDDNDGFTPVKLGRTHHTRPPPPLLRQQQQQQQPTMVVVVNSSDGDEESNSTVHGFNPPLNGGSATGSSSVLGKGGDTARACGGGDGRSSPPPPASRTPTSKSNLASIADAEPTTAPRLNSTRSSVAIVPFELLHVVELLDCCGVPYVLSPAEADAQCAFLARNGLVDAVFTEDSDVLVHGATTVLRGFFSQSKNVVAYKQAELAACGVTKTILVALASLLGCDYTDGVAGIGLVGALEALVVSWTAAENHKDNYDSPLAVLHVLRRWRKLVQHPPQSWRDVDDEMTVAQFALFHSAIAQWQLLERKPSFPETQAVEAFYTAEVDTDLTSFMWLPPDWQQIRVFAGALGALSSTWLVQRYELARKEWLKREAEAEKSVAASDNAQRRLTDYGAQEHVRAGWAFQKQPRRHAAILSQLRAVQLMR</sequence>
<dbReference type="GO" id="GO:0017108">
    <property type="term" value="F:5'-flap endonuclease activity"/>
    <property type="evidence" value="ECO:0007669"/>
    <property type="project" value="TreeGrafter"/>
</dbReference>
<dbReference type="VEuPathDB" id="TriTrypDB:LpyrH10_01_5920"/>
<dbReference type="InterPro" id="IPR001044">
    <property type="entry name" value="XPG/Rad2_eukaryotes"/>
</dbReference>
<dbReference type="RefSeq" id="XP_015664858.1">
    <property type="nucleotide sequence ID" value="XM_015796850.1"/>
</dbReference>
<feature type="region of interest" description="Disordered" evidence="7">
    <location>
        <begin position="134"/>
        <end position="157"/>
    </location>
</feature>
<evidence type="ECO:0000259" key="8">
    <source>
        <dbReference type="SMART" id="SM00484"/>
    </source>
</evidence>
<dbReference type="EMBL" id="LGTL01000001">
    <property type="protein sequence ID" value="KPA86419.1"/>
    <property type="molecule type" value="Genomic_DNA"/>
</dbReference>
<feature type="compositionally biased region" description="Polar residues" evidence="7">
    <location>
        <begin position="280"/>
        <end position="292"/>
    </location>
</feature>
<proteinExistence type="inferred from homology"/>
<dbReference type="InterPro" id="IPR039436">
    <property type="entry name" value="Asteroid_dom"/>
</dbReference>
<keyword evidence="5" id="KW-0378">Hydrolase</keyword>
<keyword evidence="11" id="KW-1185">Reference proteome</keyword>
<dbReference type="PANTHER" id="PTHR11081">
    <property type="entry name" value="FLAP ENDONUCLEASE FAMILY MEMBER"/>
    <property type="match status" value="1"/>
</dbReference>
<evidence type="ECO:0000256" key="2">
    <source>
        <dbReference type="ARBA" id="ARBA00005283"/>
    </source>
</evidence>
<feature type="region of interest" description="Disordered" evidence="7">
    <location>
        <begin position="398"/>
        <end position="435"/>
    </location>
</feature>
<gene>
    <name evidence="10" type="ORF">ABB37_00592</name>
</gene>
<feature type="compositionally biased region" description="Basic residues" evidence="7">
    <location>
        <begin position="195"/>
        <end position="220"/>
    </location>
</feature>
<evidence type="ECO:0000259" key="9">
    <source>
        <dbReference type="SMART" id="SM00485"/>
    </source>
</evidence>
<dbReference type="Gene3D" id="3.40.50.1010">
    <property type="entry name" value="5'-nuclease"/>
    <property type="match status" value="2"/>
</dbReference>
<name>A0A0M9GAX9_LEPPY</name>
<evidence type="ECO:0000256" key="6">
    <source>
        <dbReference type="ARBA" id="ARBA00022842"/>
    </source>
</evidence>
<evidence type="ECO:0000256" key="3">
    <source>
        <dbReference type="ARBA" id="ARBA00022722"/>
    </source>
</evidence>
<dbReference type="SMART" id="SM00484">
    <property type="entry name" value="XPGI"/>
    <property type="match status" value="1"/>
</dbReference>
<comment type="similarity">
    <text evidence="2">Belongs to the XPG/RAD2 endonuclease family. XPG subfamily.</text>
</comment>
<feature type="region of interest" description="Disordered" evidence="7">
    <location>
        <begin position="458"/>
        <end position="499"/>
    </location>
</feature>
<dbReference type="GO" id="GO:0006289">
    <property type="term" value="P:nucleotide-excision repair"/>
    <property type="evidence" value="ECO:0007669"/>
    <property type="project" value="InterPro"/>
</dbReference>
<feature type="region of interest" description="Disordered" evidence="7">
    <location>
        <begin position="315"/>
        <end position="357"/>
    </location>
</feature>
<dbReference type="InterPro" id="IPR008918">
    <property type="entry name" value="HhH2"/>
</dbReference>
<dbReference type="OrthoDB" id="31113at2759"/>
<dbReference type="InterPro" id="IPR006084">
    <property type="entry name" value="XPG/Rad2"/>
</dbReference>
<feature type="compositionally biased region" description="Low complexity" evidence="7">
    <location>
        <begin position="576"/>
        <end position="585"/>
    </location>
</feature>
<accession>A0A0M9GAX9</accession>
<keyword evidence="6" id="KW-0460">Magnesium</keyword>
<evidence type="ECO:0000256" key="4">
    <source>
        <dbReference type="ARBA" id="ARBA00022723"/>
    </source>
</evidence>
<feature type="region of interest" description="Disordered" evidence="7">
    <location>
        <begin position="192"/>
        <end position="224"/>
    </location>
</feature>
<protein>
    <submittedName>
        <fullName evidence="10">Putative DNA repair protein RAD2</fullName>
    </submittedName>
</protein>
<dbReference type="GeneID" id="26900889"/>
<comment type="cofactor">
    <cofactor evidence="1">
        <name>Mg(2+)</name>
        <dbReference type="ChEBI" id="CHEBI:18420"/>
    </cofactor>
</comment>
<dbReference type="Gene3D" id="1.10.150.20">
    <property type="entry name" value="5' to 3' exonuclease, C-terminal subdomain"/>
    <property type="match status" value="1"/>
</dbReference>
<dbReference type="SUPFAM" id="SSF47807">
    <property type="entry name" value="5' to 3' exonuclease, C-terminal subdomain"/>
    <property type="match status" value="1"/>
</dbReference>
<dbReference type="PRINTS" id="PR00066">
    <property type="entry name" value="XRODRMPGMNTG"/>
</dbReference>
<comment type="caution">
    <text evidence="10">The sequence shown here is derived from an EMBL/GenBank/DDBJ whole genome shotgun (WGS) entry which is preliminary data.</text>
</comment>
<feature type="domain" description="XPG N-terminal" evidence="9">
    <location>
        <begin position="1"/>
        <end position="96"/>
    </location>
</feature>
<dbReference type="OMA" id="CCGVPYV"/>
<dbReference type="SMART" id="SM00279">
    <property type="entry name" value="HhH2"/>
    <property type="match status" value="1"/>
</dbReference>
<evidence type="ECO:0000313" key="10">
    <source>
        <dbReference type="EMBL" id="KPA86419.1"/>
    </source>
</evidence>
<dbReference type="GO" id="GO:0003697">
    <property type="term" value="F:single-stranded DNA binding"/>
    <property type="evidence" value="ECO:0007669"/>
    <property type="project" value="InterPro"/>
</dbReference>
<keyword evidence="3" id="KW-0540">Nuclease</keyword>
<dbReference type="InterPro" id="IPR006086">
    <property type="entry name" value="XPG-I_dom"/>
</dbReference>
<organism evidence="10 11">
    <name type="scientific">Leptomonas pyrrhocoris</name>
    <name type="common">Firebug parasite</name>
    <dbReference type="NCBI Taxonomy" id="157538"/>
    <lineage>
        <taxon>Eukaryota</taxon>
        <taxon>Discoba</taxon>
        <taxon>Euglenozoa</taxon>
        <taxon>Kinetoplastea</taxon>
        <taxon>Metakinetoplastina</taxon>
        <taxon>Trypanosomatida</taxon>
        <taxon>Trypanosomatidae</taxon>
        <taxon>Leishmaniinae</taxon>
        <taxon>Leptomonas</taxon>
    </lineage>
</organism>
<keyword evidence="4" id="KW-0479">Metal-binding</keyword>
<feature type="compositionally biased region" description="Acidic residues" evidence="7">
    <location>
        <begin position="465"/>
        <end position="490"/>
    </location>
</feature>
<evidence type="ECO:0000256" key="7">
    <source>
        <dbReference type="SAM" id="MobiDB-lite"/>
    </source>
</evidence>
<dbReference type="AlphaFoldDB" id="A0A0M9GAX9"/>
<dbReference type="Pfam" id="PF00752">
    <property type="entry name" value="XPG_N"/>
    <property type="match status" value="1"/>
</dbReference>
<dbReference type="InterPro" id="IPR029060">
    <property type="entry name" value="PIN-like_dom_sf"/>
</dbReference>
<dbReference type="Proteomes" id="UP000037923">
    <property type="component" value="Unassembled WGS sequence"/>
</dbReference>
<dbReference type="SUPFAM" id="SSF88723">
    <property type="entry name" value="PIN domain-like"/>
    <property type="match status" value="1"/>
</dbReference>
<feature type="region of interest" description="Disordered" evidence="7">
    <location>
        <begin position="273"/>
        <end position="298"/>
    </location>
</feature>
<dbReference type="PANTHER" id="PTHR11081:SF59">
    <property type="entry name" value="FI23547P1"/>
    <property type="match status" value="1"/>
</dbReference>
<dbReference type="Pfam" id="PF12813">
    <property type="entry name" value="XPG_I_2"/>
    <property type="match status" value="1"/>
</dbReference>
<evidence type="ECO:0000313" key="11">
    <source>
        <dbReference type="Proteomes" id="UP000037923"/>
    </source>
</evidence>
<dbReference type="InterPro" id="IPR006085">
    <property type="entry name" value="XPG_DNA_repair_N"/>
</dbReference>